<evidence type="ECO:0000313" key="2">
    <source>
        <dbReference type="Proteomes" id="UP000640426"/>
    </source>
</evidence>
<dbReference type="Proteomes" id="UP000640426">
    <property type="component" value="Unassembled WGS sequence"/>
</dbReference>
<evidence type="ECO:0000313" key="1">
    <source>
        <dbReference type="EMBL" id="MBJ6122511.1"/>
    </source>
</evidence>
<accession>A0ABS0XR56</accession>
<proteinExistence type="predicted"/>
<organism evidence="1 2">
    <name type="scientific">Sphingomonas mollis</name>
    <dbReference type="NCBI Taxonomy" id="2795726"/>
    <lineage>
        <taxon>Bacteria</taxon>
        <taxon>Pseudomonadati</taxon>
        <taxon>Pseudomonadota</taxon>
        <taxon>Alphaproteobacteria</taxon>
        <taxon>Sphingomonadales</taxon>
        <taxon>Sphingomonadaceae</taxon>
        <taxon>Sphingomonas</taxon>
    </lineage>
</organism>
<keyword evidence="2" id="KW-1185">Reference proteome</keyword>
<gene>
    <name evidence="1" type="ORF">JAO74_11990</name>
</gene>
<protein>
    <submittedName>
        <fullName evidence="1">Uncharacterized protein</fullName>
    </submittedName>
</protein>
<sequence>MTDLAHFKVEGALDVPETAQRDSWGVNIEQMIWGHRLINDQSPWLLLLETIAIMAARASDKNKGSIFLPLSGKHEKFSYDVPMRADLRSLLFQDHVLDRIAADGDTLSDEAKWEKWRGKRSPAEVAHLRERFDKFSSFHDAVDLLRAAVVEPERGRRATSRHLIPGGTDMLTADYGISKKTGKVTSDRKFFARGGEIVFLMLNRSSLAERVEELVRRRLLVDTGRWNRVAKLLQKPSEPTEEVDAIQYRVGYLPLPHHFVYDRLAEDWVAILSLEQLPDDQLAEPLMRVTGLHVARYIVERSAEVLGRRQDQPMPVDMAMTSAGGLRRVSRERFQLHRELSRLAISKTVDDFAASGPWQQAGAAGDPTARRKQLLSEVLSFKVDQKTTDPTRMIEELREEALAKHANHLGQMLGVQAERIGLAVSRVGQGRWYAANNGFLEALVLANVTAPVELERYLETIWARYRLVIGPAIGQRELGTDAPFEQLRANQRVFEERLRMLGFLERLSDDCAFVRNPYHQADGK</sequence>
<comment type="caution">
    <text evidence="1">The sequence shown here is derived from an EMBL/GenBank/DDBJ whole genome shotgun (WGS) entry which is preliminary data.</text>
</comment>
<reference evidence="2" key="1">
    <citation type="submission" date="2020-12" db="EMBL/GenBank/DDBJ databases">
        <title>Hymenobacter sp.</title>
        <authorList>
            <person name="Kim M.K."/>
        </authorList>
    </citation>
    <scope>NUCLEOTIDE SEQUENCE [LARGE SCALE GENOMIC DNA]</scope>
    <source>
        <strain evidence="2">BT553</strain>
    </source>
</reference>
<dbReference type="RefSeq" id="WP_199038207.1">
    <property type="nucleotide sequence ID" value="NZ_JAELXS010000006.1"/>
</dbReference>
<dbReference type="EMBL" id="JAELXS010000006">
    <property type="protein sequence ID" value="MBJ6122511.1"/>
    <property type="molecule type" value="Genomic_DNA"/>
</dbReference>
<name>A0ABS0XR56_9SPHN</name>